<accession>A0A8X8ZXZ1</accession>
<evidence type="ECO:0000256" key="1">
    <source>
        <dbReference type="ARBA" id="ARBA00004123"/>
    </source>
</evidence>
<gene>
    <name evidence="7" type="ORF">SASPL_117238</name>
</gene>
<evidence type="ECO:0000256" key="4">
    <source>
        <dbReference type="ARBA" id="ARBA00023163"/>
    </source>
</evidence>
<organism evidence="7">
    <name type="scientific">Salvia splendens</name>
    <name type="common">Scarlet sage</name>
    <dbReference type="NCBI Taxonomy" id="180675"/>
    <lineage>
        <taxon>Eukaryota</taxon>
        <taxon>Viridiplantae</taxon>
        <taxon>Streptophyta</taxon>
        <taxon>Embryophyta</taxon>
        <taxon>Tracheophyta</taxon>
        <taxon>Spermatophyta</taxon>
        <taxon>Magnoliopsida</taxon>
        <taxon>eudicotyledons</taxon>
        <taxon>Gunneridae</taxon>
        <taxon>Pentapetalae</taxon>
        <taxon>asterids</taxon>
        <taxon>lamiids</taxon>
        <taxon>Lamiales</taxon>
        <taxon>Lamiaceae</taxon>
        <taxon>Nepetoideae</taxon>
        <taxon>Mentheae</taxon>
        <taxon>Salviinae</taxon>
        <taxon>Salvia</taxon>
        <taxon>Salvia subgen. Calosphace</taxon>
        <taxon>core Calosphace</taxon>
    </lineage>
</organism>
<keyword evidence="8" id="KW-1185">Reference proteome</keyword>
<dbReference type="InterPro" id="IPR015300">
    <property type="entry name" value="DNA-bd_pseudobarrel_sf"/>
</dbReference>
<protein>
    <recommendedName>
        <fullName evidence="6">TF-B3 domain-containing protein</fullName>
    </recommendedName>
</protein>
<dbReference type="CDD" id="cd10017">
    <property type="entry name" value="B3_DNA"/>
    <property type="match status" value="1"/>
</dbReference>
<evidence type="ECO:0000256" key="5">
    <source>
        <dbReference type="ARBA" id="ARBA00023242"/>
    </source>
</evidence>
<reference evidence="7" key="1">
    <citation type="submission" date="2018-01" db="EMBL/GenBank/DDBJ databases">
        <authorList>
            <person name="Mao J.F."/>
        </authorList>
    </citation>
    <scope>NUCLEOTIDE SEQUENCE</scope>
    <source>
        <strain evidence="7">Huo1</strain>
        <tissue evidence="7">Leaf</tissue>
    </source>
</reference>
<feature type="domain" description="TF-B3" evidence="6">
    <location>
        <begin position="129"/>
        <end position="229"/>
    </location>
</feature>
<dbReference type="SUPFAM" id="SSF101936">
    <property type="entry name" value="DNA-binding pseudobarrel domain"/>
    <property type="match status" value="1"/>
</dbReference>
<evidence type="ECO:0000313" key="8">
    <source>
        <dbReference type="Proteomes" id="UP000298416"/>
    </source>
</evidence>
<dbReference type="InterPro" id="IPR003340">
    <property type="entry name" value="B3_DNA-bd"/>
</dbReference>
<dbReference type="SMART" id="SM01019">
    <property type="entry name" value="B3"/>
    <property type="match status" value="1"/>
</dbReference>
<dbReference type="GO" id="GO:0003677">
    <property type="term" value="F:DNA binding"/>
    <property type="evidence" value="ECO:0007669"/>
    <property type="project" value="UniProtKB-KW"/>
</dbReference>
<dbReference type="Pfam" id="PF02362">
    <property type="entry name" value="B3"/>
    <property type="match status" value="1"/>
</dbReference>
<sequence>MNSFSALHCTELIVPSVFADLIHGTEPQDMDLRDSVLDFKVMSSSGSKDVRIEHLNVKTTKLPTVKVEVKTEGVEAGDDIAEKPPKKRDTEKVVDVGVAGTSTCGVRKKKQDFYGEEIFKPGGMRPPLNPFFVVDVRERRANEMYFPKDVIRNHKIQLPYTLLLVDPKGRRFETKRRPWKDGRVNYCGGWKAIYRANMLNVGDKLICEFIGNGRGRGDVHLKVSLFLAI</sequence>
<proteinExistence type="predicted"/>
<evidence type="ECO:0000256" key="2">
    <source>
        <dbReference type="ARBA" id="ARBA00023015"/>
    </source>
</evidence>
<comment type="caution">
    <text evidence="7">The sequence shown here is derived from an EMBL/GenBank/DDBJ whole genome shotgun (WGS) entry which is preliminary data.</text>
</comment>
<dbReference type="EMBL" id="PNBA02000006">
    <property type="protein sequence ID" value="KAG6420701.1"/>
    <property type="molecule type" value="Genomic_DNA"/>
</dbReference>
<evidence type="ECO:0000259" key="6">
    <source>
        <dbReference type="PROSITE" id="PS50863"/>
    </source>
</evidence>
<keyword evidence="2" id="KW-0805">Transcription regulation</keyword>
<keyword evidence="4" id="KW-0804">Transcription</keyword>
<dbReference type="Proteomes" id="UP000298416">
    <property type="component" value="Unassembled WGS sequence"/>
</dbReference>
<keyword evidence="5" id="KW-0539">Nucleus</keyword>
<name>A0A8X8ZXZ1_SALSN</name>
<evidence type="ECO:0000256" key="3">
    <source>
        <dbReference type="ARBA" id="ARBA00023125"/>
    </source>
</evidence>
<keyword evidence="3" id="KW-0238">DNA-binding</keyword>
<dbReference type="PROSITE" id="PS50863">
    <property type="entry name" value="B3"/>
    <property type="match status" value="1"/>
</dbReference>
<dbReference type="Gene3D" id="2.40.330.10">
    <property type="entry name" value="DNA-binding pseudobarrel domain"/>
    <property type="match status" value="1"/>
</dbReference>
<evidence type="ECO:0000313" key="7">
    <source>
        <dbReference type="EMBL" id="KAG6420701.1"/>
    </source>
</evidence>
<comment type="subcellular location">
    <subcellularLocation>
        <location evidence="1">Nucleus</location>
    </subcellularLocation>
</comment>
<reference evidence="7" key="2">
    <citation type="submission" date="2020-08" db="EMBL/GenBank/DDBJ databases">
        <title>Plant Genome Project.</title>
        <authorList>
            <person name="Zhang R.-G."/>
        </authorList>
    </citation>
    <scope>NUCLEOTIDE SEQUENCE</scope>
    <source>
        <strain evidence="7">Huo1</strain>
        <tissue evidence="7">Leaf</tissue>
    </source>
</reference>
<dbReference type="GO" id="GO:0005634">
    <property type="term" value="C:nucleus"/>
    <property type="evidence" value="ECO:0007669"/>
    <property type="project" value="UniProtKB-SubCell"/>
</dbReference>
<dbReference type="AlphaFoldDB" id="A0A8X8ZXZ1"/>